<dbReference type="InterPro" id="IPR004165">
    <property type="entry name" value="CoA_trans_fam_I"/>
</dbReference>
<dbReference type="EMBL" id="UINC01022327">
    <property type="protein sequence ID" value="SVA91702.1"/>
    <property type="molecule type" value="Genomic_DNA"/>
</dbReference>
<sequence>MEKEIISAAQAARLIRQGDTLIIGGSGGIGVAEKVLEALESRFLSDREPGNLTILHTTGIGAVTKYGLNRLAHVGLIKRVIGGNFGLQLPFMKELIVSNRIEAYNFPQGVMCQLYRAMAGKQPGLISHVGLGTYIDPRIDGGKMNDATTENLVEVLEVGGREMLFFHAPVANMALIRGTTADDNGNISLEHEPATLEGLSIAQAVHNAGGTVICQVKRITGRGKLNPHMVRIPGFLIDKLVIDENQPQNYAVNFDPSLCGESRRPIESIEPDPLNERRIIARRAALELYPGAVVNMGVGVSAGIPNVTAEEKLDGIFS</sequence>
<dbReference type="PANTHER" id="PTHR43293:SF1">
    <property type="entry name" value="ACETATE COA-TRANSFERASE YDIF"/>
    <property type="match status" value="1"/>
</dbReference>
<accession>A0A381ZS47</accession>
<name>A0A381ZS47_9ZZZZ</name>
<feature type="non-terminal residue" evidence="1">
    <location>
        <position position="318"/>
    </location>
</feature>
<proteinExistence type="predicted"/>
<evidence type="ECO:0000313" key="1">
    <source>
        <dbReference type="EMBL" id="SVA91702.1"/>
    </source>
</evidence>
<protein>
    <submittedName>
        <fullName evidence="1">Uncharacterized protein</fullName>
    </submittedName>
</protein>
<reference evidence="1" key="1">
    <citation type="submission" date="2018-05" db="EMBL/GenBank/DDBJ databases">
        <authorList>
            <person name="Lanie J.A."/>
            <person name="Ng W.-L."/>
            <person name="Kazmierczak K.M."/>
            <person name="Andrzejewski T.M."/>
            <person name="Davidsen T.M."/>
            <person name="Wayne K.J."/>
            <person name="Tettelin H."/>
            <person name="Glass J.I."/>
            <person name="Rusch D."/>
            <person name="Podicherti R."/>
            <person name="Tsui H.-C.T."/>
            <person name="Winkler M.E."/>
        </authorList>
    </citation>
    <scope>NUCLEOTIDE SEQUENCE</scope>
</reference>
<dbReference type="PANTHER" id="PTHR43293">
    <property type="entry name" value="ACETATE COA-TRANSFERASE YDIF"/>
    <property type="match status" value="1"/>
</dbReference>
<dbReference type="SUPFAM" id="SSF100950">
    <property type="entry name" value="NagB/RpiA/CoA transferase-like"/>
    <property type="match status" value="2"/>
</dbReference>
<dbReference type="InterPro" id="IPR037171">
    <property type="entry name" value="NagB/RpiA_transferase-like"/>
</dbReference>
<organism evidence="1">
    <name type="scientific">marine metagenome</name>
    <dbReference type="NCBI Taxonomy" id="408172"/>
    <lineage>
        <taxon>unclassified sequences</taxon>
        <taxon>metagenomes</taxon>
        <taxon>ecological metagenomes</taxon>
    </lineage>
</organism>
<dbReference type="Pfam" id="PF01144">
    <property type="entry name" value="CoA_trans"/>
    <property type="match status" value="1"/>
</dbReference>
<dbReference type="GO" id="GO:0008410">
    <property type="term" value="F:CoA-transferase activity"/>
    <property type="evidence" value="ECO:0007669"/>
    <property type="project" value="InterPro"/>
</dbReference>
<dbReference type="Gene3D" id="3.40.1080.10">
    <property type="entry name" value="Glutaconate Coenzyme A-transferase"/>
    <property type="match status" value="2"/>
</dbReference>
<dbReference type="SMART" id="SM00882">
    <property type="entry name" value="CoA_trans"/>
    <property type="match status" value="1"/>
</dbReference>
<gene>
    <name evidence="1" type="ORF">METZ01_LOCUS144556</name>
</gene>
<dbReference type="AlphaFoldDB" id="A0A381ZS47"/>